<reference evidence="9" key="2">
    <citation type="submission" date="2015-03" db="UniProtKB">
        <authorList>
            <consortium name="EnsemblPlants"/>
        </authorList>
    </citation>
    <scope>IDENTIFICATION</scope>
</reference>
<dbReference type="InterPro" id="IPR001509">
    <property type="entry name" value="Epimerase_deHydtase"/>
</dbReference>
<dbReference type="GO" id="GO:0042351">
    <property type="term" value="P:'de novo' GDP-L-fucose biosynthetic process"/>
    <property type="evidence" value="ECO:0007669"/>
    <property type="project" value="UniProtKB-UniPathway"/>
</dbReference>
<protein>
    <recommendedName>
        <fullName evidence="3">GDP-L-fucose synthase</fullName>
        <ecNumber evidence="3">1.1.1.271</ecNumber>
    </recommendedName>
</protein>
<organism evidence="9">
    <name type="scientific">Oryza barthii</name>
    <dbReference type="NCBI Taxonomy" id="65489"/>
    <lineage>
        <taxon>Eukaryota</taxon>
        <taxon>Viridiplantae</taxon>
        <taxon>Streptophyta</taxon>
        <taxon>Embryophyta</taxon>
        <taxon>Tracheophyta</taxon>
        <taxon>Spermatophyta</taxon>
        <taxon>Magnoliopsida</taxon>
        <taxon>Liliopsida</taxon>
        <taxon>Poales</taxon>
        <taxon>Poaceae</taxon>
        <taxon>BOP clade</taxon>
        <taxon>Oryzoideae</taxon>
        <taxon>Oryzeae</taxon>
        <taxon>Oryzinae</taxon>
        <taxon>Oryza</taxon>
    </lineage>
</organism>
<feature type="domain" description="NAD-dependent epimerase/dehydratase" evidence="8">
    <location>
        <begin position="37"/>
        <end position="269"/>
    </location>
</feature>
<dbReference type="GO" id="GO:0050577">
    <property type="term" value="F:GDP-L-fucose synthase activity"/>
    <property type="evidence" value="ECO:0007669"/>
    <property type="project" value="UniProtKB-EC"/>
</dbReference>
<dbReference type="Pfam" id="PF01370">
    <property type="entry name" value="Epimerase"/>
    <property type="match status" value="1"/>
</dbReference>
<dbReference type="EnsemblPlants" id="OBART06G23100.1">
    <property type="protein sequence ID" value="OBART06G23100.1"/>
    <property type="gene ID" value="OBART06G23100"/>
</dbReference>
<dbReference type="Gene3D" id="3.40.50.720">
    <property type="entry name" value="NAD(P)-binding Rossmann-like Domain"/>
    <property type="match status" value="1"/>
</dbReference>
<evidence type="ECO:0000256" key="5">
    <source>
        <dbReference type="ARBA" id="ARBA00023002"/>
    </source>
</evidence>
<keyword evidence="10" id="KW-1185">Reference proteome</keyword>
<dbReference type="HAMAP" id="MF_00956">
    <property type="entry name" value="GDP_fucose_synth"/>
    <property type="match status" value="1"/>
</dbReference>
<dbReference type="UniPathway" id="UPA00128">
    <property type="reaction ID" value="UER00191"/>
</dbReference>
<evidence type="ECO:0000256" key="3">
    <source>
        <dbReference type="ARBA" id="ARBA00012371"/>
    </source>
</evidence>
<dbReference type="PANTHER" id="PTHR43238:SF6">
    <property type="entry name" value="GDP-L-FUCOSE SYNTHASE 2-RELATED"/>
    <property type="match status" value="1"/>
</dbReference>
<name>A0A0D3GJD6_9ORYZ</name>
<evidence type="ECO:0000256" key="7">
    <source>
        <dbReference type="SAM" id="MobiDB-lite"/>
    </source>
</evidence>
<dbReference type="GO" id="GO:0016853">
    <property type="term" value="F:isomerase activity"/>
    <property type="evidence" value="ECO:0007669"/>
    <property type="project" value="UniProtKB-KW"/>
</dbReference>
<evidence type="ECO:0000313" key="9">
    <source>
        <dbReference type="EnsemblPlants" id="OBART06G23100.1"/>
    </source>
</evidence>
<dbReference type="Gramene" id="OBART06G23100.1">
    <property type="protein sequence ID" value="OBART06G23100.1"/>
    <property type="gene ID" value="OBART06G23100"/>
</dbReference>
<dbReference type="AlphaFoldDB" id="A0A0D3GJD6"/>
<dbReference type="PANTHER" id="PTHR43238">
    <property type="entry name" value="GDP-L-FUCOSE SYNTHASE"/>
    <property type="match status" value="1"/>
</dbReference>
<dbReference type="CDD" id="cd05239">
    <property type="entry name" value="GDP_FS_SDR_e"/>
    <property type="match status" value="1"/>
</dbReference>
<evidence type="ECO:0000313" key="10">
    <source>
        <dbReference type="Proteomes" id="UP000026960"/>
    </source>
</evidence>
<dbReference type="HOGENOM" id="CLU_007383_18_0_1"/>
<sequence>MPSQQRSSSGSTAKAGDADGDGDAAAVSFLGDKSAKVFIAGHHIMVSSAVHRKLDALGFTNVVVRTRAELDLACQAAVEAFFAAELPRYVILAAAKVGGVHASSAAPAEYLTENLRITVNVVDAARRCGSVRKLLLLASSTIYPADAPQPTPESALLSGPPAPGSEWYAIPKIAGIKMCQAVRAEYGMDAIAAAPNNLYGPRHPFPPEQSHVIPALIRRFHRAKLAGAGEVAVWGSGAAAREFTHVDDVAEALVVLMERYSGEEHVNVGSGEEVTVRELAEAVRGVVGYEGVVAWDAARPEGVARRVVDSGRMRKLGWEPRVALRDGIQDLYRFYLRHECGGQAHHA</sequence>
<dbReference type="PaxDb" id="65489-OBART06G23100.1"/>
<comment type="similarity">
    <text evidence="2">Belongs to the NAD(P)-dependent epimerase/dehydratase family. Fucose synthase subfamily.</text>
</comment>
<dbReference type="EC" id="1.1.1.271" evidence="3"/>
<dbReference type="Proteomes" id="UP000026960">
    <property type="component" value="Chromosome 6"/>
</dbReference>
<proteinExistence type="inferred from homology"/>
<accession>A0A0D3GJD6</accession>
<keyword evidence="4" id="KW-0521">NADP</keyword>
<dbReference type="eggNOG" id="KOG1431">
    <property type="taxonomic scope" value="Eukaryota"/>
</dbReference>
<evidence type="ECO:0000256" key="1">
    <source>
        <dbReference type="ARBA" id="ARBA00004883"/>
    </source>
</evidence>
<dbReference type="InterPro" id="IPR036291">
    <property type="entry name" value="NAD(P)-bd_dom_sf"/>
</dbReference>
<evidence type="ECO:0000256" key="4">
    <source>
        <dbReference type="ARBA" id="ARBA00022857"/>
    </source>
</evidence>
<reference evidence="9" key="1">
    <citation type="journal article" date="2009" name="Rice">
        <title>De Novo Next Generation Sequencing of Plant Genomes.</title>
        <authorList>
            <person name="Rounsley S."/>
            <person name="Marri P.R."/>
            <person name="Yu Y."/>
            <person name="He R."/>
            <person name="Sisneros N."/>
            <person name="Goicoechea J.L."/>
            <person name="Lee S.J."/>
            <person name="Angelova A."/>
            <person name="Kudrna D."/>
            <person name="Luo M."/>
            <person name="Affourtit J."/>
            <person name="Desany B."/>
            <person name="Knight J."/>
            <person name="Niazi F."/>
            <person name="Egholm M."/>
            <person name="Wing R.A."/>
        </authorList>
    </citation>
    <scope>NUCLEOTIDE SEQUENCE [LARGE SCALE GENOMIC DNA]</scope>
    <source>
        <strain evidence="9">cv. IRGC 105608</strain>
    </source>
</reference>
<dbReference type="Gene3D" id="3.90.25.10">
    <property type="entry name" value="UDP-galactose 4-epimerase, domain 1"/>
    <property type="match status" value="1"/>
</dbReference>
<evidence type="ECO:0000259" key="8">
    <source>
        <dbReference type="Pfam" id="PF01370"/>
    </source>
</evidence>
<evidence type="ECO:0000256" key="6">
    <source>
        <dbReference type="ARBA" id="ARBA00023235"/>
    </source>
</evidence>
<dbReference type="SUPFAM" id="SSF51735">
    <property type="entry name" value="NAD(P)-binding Rossmann-fold domains"/>
    <property type="match status" value="1"/>
</dbReference>
<comment type="pathway">
    <text evidence="1">Nucleotide-sugar biosynthesis; GDP-L-fucose biosynthesis via de novo pathway; GDP-L-fucose from GDP-alpha-D-mannose: step 2/2.</text>
</comment>
<evidence type="ECO:0000256" key="2">
    <source>
        <dbReference type="ARBA" id="ARBA00005959"/>
    </source>
</evidence>
<dbReference type="STRING" id="65489.A0A0D3GJD6"/>
<feature type="region of interest" description="Disordered" evidence="7">
    <location>
        <begin position="1"/>
        <end position="20"/>
    </location>
</feature>
<dbReference type="InterPro" id="IPR028614">
    <property type="entry name" value="GDP_fucose/colitose_synth"/>
</dbReference>
<keyword evidence="6" id="KW-0413">Isomerase</keyword>
<keyword evidence="5" id="KW-0560">Oxidoreductase</keyword>